<sequence length="726" mass="81314">KERQKDEKRYVGHSHLSKFKWLVLSDSHKGLYCKYCALFTTGSVGGYQKNIPLQKLVTKPLTSFAKLLGKDGDLPVHDASKYHKEAMQAGKNFLACVRAPEKDVANQICSQRIHQVNDNRNRLLPIIESIIFLGRQGIPLRGHRDDGTLLERSSEPSLTSNEGNFREILRFRVSSGDTELQKHLASTSSRATYISKTTQNELIKCCGDKVLATLIQWVHESGAYSIMFDETTDVSHTSQLSLVLRYVHKNMVREDFVQFVDPRSDSDALDVSVTEPILTGKVLGERVVKMLKGLGLDLERCVGVATDGCSVMVSELCGAVSEIKRCAPNAVHCPCFNHALNLSLSKSSRVQAVRNAVGIMKEIISFFTASPKRNIVLKNALGHQLKGLCETRWVERHDSVIQFRDSLGCVSTALDAIASWREMQSAAKAKAVRVSLGYGEFLMAIVCLSDLLAHTLPLSRLYQKECVDVHTARNTLTDTIAVLTAQRQNCEEVFRPLYEQAVALADELDTELKLPRITKRQTHRSNPPALDPESFYRTSVYIPLLDNVLADLRSRFTEETFGVCELFVFMPSQLLHATRENEARVATDIARRYCSLIGGSHAPITAKVIQAELRLWREKWKRESEDGADIPSTAVQALYMCDGEVFPSIRTFLQILATLPVSVASAERSFSTLRRLKTWLRSQMSDARLTGLALLHTHRDISVDCGKVIDRFANGNHGRRRLEFVV</sequence>
<dbReference type="InterPro" id="IPR008906">
    <property type="entry name" value="HATC_C_dom"/>
</dbReference>
<accession>A0A147BIF1</accession>
<evidence type="ECO:0000313" key="3">
    <source>
        <dbReference type="EMBL" id="JAR90560.1"/>
    </source>
</evidence>
<dbReference type="GO" id="GO:0016301">
    <property type="term" value="F:kinase activity"/>
    <property type="evidence" value="ECO:0007669"/>
    <property type="project" value="UniProtKB-KW"/>
</dbReference>
<keyword evidence="3" id="KW-0418">Kinase</keyword>
<evidence type="ECO:0000259" key="1">
    <source>
        <dbReference type="Pfam" id="PF05699"/>
    </source>
</evidence>
<protein>
    <submittedName>
        <fullName evidence="3">Putative 52 kDa repressor of the inhibitor of the protein kinase</fullName>
    </submittedName>
</protein>
<dbReference type="InterPro" id="IPR025398">
    <property type="entry name" value="DUF4371"/>
</dbReference>
<feature type="domain" description="DUF4371" evidence="2">
    <location>
        <begin position="115"/>
        <end position="267"/>
    </location>
</feature>
<name>A0A147BIF1_IXORI</name>
<dbReference type="GO" id="GO:0046983">
    <property type="term" value="F:protein dimerization activity"/>
    <property type="evidence" value="ECO:0007669"/>
    <property type="project" value="InterPro"/>
</dbReference>
<keyword evidence="3" id="KW-0808">Transferase</keyword>
<reference evidence="3" key="1">
    <citation type="journal article" date="2018" name="PLoS Negl. Trop. Dis.">
        <title>Sialome diversity of ticks revealed by RNAseq of single tick salivary glands.</title>
        <authorList>
            <person name="Perner J."/>
            <person name="Kropackova S."/>
            <person name="Kopacek P."/>
            <person name="Ribeiro J.M."/>
        </authorList>
    </citation>
    <scope>NUCLEOTIDE SEQUENCE</scope>
    <source>
        <strain evidence="3">Siblings of single egg batch collected in Ceske Budejovice</strain>
        <tissue evidence="3">Salivary glands</tissue>
    </source>
</reference>
<dbReference type="EMBL" id="GEGO01004844">
    <property type="protein sequence ID" value="JAR90560.1"/>
    <property type="molecule type" value="Transcribed_RNA"/>
</dbReference>
<dbReference type="InterPro" id="IPR052958">
    <property type="entry name" value="IFN-induced_PKR_regulator"/>
</dbReference>
<dbReference type="InterPro" id="IPR012337">
    <property type="entry name" value="RNaseH-like_sf"/>
</dbReference>
<dbReference type="PANTHER" id="PTHR46289:SF14">
    <property type="entry name" value="DUF4371 DOMAIN-CONTAINING PROTEIN"/>
    <property type="match status" value="1"/>
</dbReference>
<feature type="non-terminal residue" evidence="3">
    <location>
        <position position="1"/>
    </location>
</feature>
<dbReference type="Pfam" id="PF05699">
    <property type="entry name" value="Dimer_Tnp_hAT"/>
    <property type="match status" value="1"/>
</dbReference>
<dbReference type="AlphaFoldDB" id="A0A147BIF1"/>
<feature type="domain" description="HAT C-terminal dimerisation" evidence="1">
    <location>
        <begin position="645"/>
        <end position="700"/>
    </location>
</feature>
<dbReference type="PANTHER" id="PTHR46289">
    <property type="entry name" value="52 KDA REPRESSOR OF THE INHIBITOR OF THE PROTEIN KINASE-LIKE PROTEIN-RELATED"/>
    <property type="match status" value="1"/>
</dbReference>
<dbReference type="Pfam" id="PF14291">
    <property type="entry name" value="DUF4371"/>
    <property type="match status" value="1"/>
</dbReference>
<proteinExistence type="predicted"/>
<dbReference type="SUPFAM" id="SSF53098">
    <property type="entry name" value="Ribonuclease H-like"/>
    <property type="match status" value="1"/>
</dbReference>
<evidence type="ECO:0000259" key="2">
    <source>
        <dbReference type="Pfam" id="PF14291"/>
    </source>
</evidence>
<organism evidence="3">
    <name type="scientific">Ixodes ricinus</name>
    <name type="common">Common tick</name>
    <name type="synonym">Acarus ricinus</name>
    <dbReference type="NCBI Taxonomy" id="34613"/>
    <lineage>
        <taxon>Eukaryota</taxon>
        <taxon>Metazoa</taxon>
        <taxon>Ecdysozoa</taxon>
        <taxon>Arthropoda</taxon>
        <taxon>Chelicerata</taxon>
        <taxon>Arachnida</taxon>
        <taxon>Acari</taxon>
        <taxon>Parasitiformes</taxon>
        <taxon>Ixodida</taxon>
        <taxon>Ixodoidea</taxon>
        <taxon>Ixodidae</taxon>
        <taxon>Ixodinae</taxon>
        <taxon>Ixodes</taxon>
    </lineage>
</organism>